<keyword evidence="4" id="KW-1185">Reference proteome</keyword>
<evidence type="ECO:0000256" key="2">
    <source>
        <dbReference type="SAM" id="SignalP"/>
    </source>
</evidence>
<dbReference type="AlphaFoldDB" id="A0A067C803"/>
<evidence type="ECO:0008006" key="5">
    <source>
        <dbReference type="Google" id="ProtNLM"/>
    </source>
</evidence>
<sequence length="428" mass="45891">MVRILAAAAMAAAVAAQTAPAPTPSVSNPAWTMKTITSIQARVQSDPATWDETNQKFGLVLKKNTNTFAEKYRAAMDTVNTASPEGALMYVQTEGINKQFDVNCGRKTNMSYIWFMNVTIVQPTFAIAETQDDNSVVPEYGHFVAMDNGYCTPKDAKGTLSPYCLNFGGLMNTANIGPYVGGETRGTHDFGSYPDNVWFSFPNSCYTKTFDQKDDACRKAQKGGLCPLGTQPDGVTCTYSYEVLGYLFIDDLVGITNMTSSQTMQPYKNRVEFCKDSKIEYDFNAKRAHTEDAGLLLDFYNDLLTTGAGDAKHMKPLPKASDLTKLNPPCYANSPICAKATFGCRRKLMAQICEVCTTAAPDCVVMPANAPNAVPLTLKKQYTPPAPTDASGKTLVPGTGGNGNGGTSSAASLALSGAALVGAFAMMM</sequence>
<dbReference type="PANTHER" id="PTHR33946">
    <property type="match status" value="1"/>
</dbReference>
<dbReference type="GeneID" id="24130275"/>
<dbReference type="PANTHER" id="PTHR33946:SF4">
    <property type="entry name" value="COAGULATION FACTOR XI"/>
    <property type="match status" value="1"/>
</dbReference>
<dbReference type="VEuPathDB" id="FungiDB:SPRG_08032"/>
<proteinExistence type="predicted"/>
<name>A0A067C803_SAPPC</name>
<dbReference type="RefSeq" id="XP_012202767.1">
    <property type="nucleotide sequence ID" value="XM_012347377.1"/>
</dbReference>
<evidence type="ECO:0000313" key="3">
    <source>
        <dbReference type="EMBL" id="KDO26628.1"/>
    </source>
</evidence>
<dbReference type="STRING" id="695850.A0A067C803"/>
<feature type="region of interest" description="Disordered" evidence="1">
    <location>
        <begin position="384"/>
        <end position="403"/>
    </location>
</feature>
<gene>
    <name evidence="3" type="ORF">SPRG_08032</name>
</gene>
<feature type="chain" id="PRO_5001638276" description="Secreted protein" evidence="2">
    <location>
        <begin position="17"/>
        <end position="428"/>
    </location>
</feature>
<dbReference type="OrthoDB" id="64132at2759"/>
<dbReference type="OMA" id="MAQICEV"/>
<organism evidence="3 4">
    <name type="scientific">Saprolegnia parasitica (strain CBS 223.65)</name>
    <dbReference type="NCBI Taxonomy" id="695850"/>
    <lineage>
        <taxon>Eukaryota</taxon>
        <taxon>Sar</taxon>
        <taxon>Stramenopiles</taxon>
        <taxon>Oomycota</taxon>
        <taxon>Saprolegniomycetes</taxon>
        <taxon>Saprolegniales</taxon>
        <taxon>Saprolegniaceae</taxon>
        <taxon>Saprolegnia</taxon>
    </lineage>
</organism>
<accession>A0A067C803</accession>
<evidence type="ECO:0000313" key="4">
    <source>
        <dbReference type="Proteomes" id="UP000030745"/>
    </source>
</evidence>
<evidence type="ECO:0000256" key="1">
    <source>
        <dbReference type="SAM" id="MobiDB-lite"/>
    </source>
</evidence>
<keyword evidence="2" id="KW-0732">Signal</keyword>
<protein>
    <recommendedName>
        <fullName evidence="5">Secreted protein</fullName>
    </recommendedName>
</protein>
<dbReference type="KEGG" id="spar:SPRG_08032"/>
<feature type="signal peptide" evidence="2">
    <location>
        <begin position="1"/>
        <end position="16"/>
    </location>
</feature>
<dbReference type="Proteomes" id="UP000030745">
    <property type="component" value="Unassembled WGS sequence"/>
</dbReference>
<dbReference type="EMBL" id="KK583223">
    <property type="protein sequence ID" value="KDO26628.1"/>
    <property type="molecule type" value="Genomic_DNA"/>
</dbReference>
<reference evidence="3 4" key="1">
    <citation type="journal article" date="2013" name="PLoS Genet.">
        <title>Distinctive expansion of potential virulence genes in the genome of the oomycete fish pathogen Saprolegnia parasitica.</title>
        <authorList>
            <person name="Jiang R.H."/>
            <person name="de Bruijn I."/>
            <person name="Haas B.J."/>
            <person name="Belmonte R."/>
            <person name="Lobach L."/>
            <person name="Christie J."/>
            <person name="van den Ackerveken G."/>
            <person name="Bottin A."/>
            <person name="Bulone V."/>
            <person name="Diaz-Moreno S.M."/>
            <person name="Dumas B."/>
            <person name="Fan L."/>
            <person name="Gaulin E."/>
            <person name="Govers F."/>
            <person name="Grenville-Briggs L.J."/>
            <person name="Horner N.R."/>
            <person name="Levin J.Z."/>
            <person name="Mammella M."/>
            <person name="Meijer H.J."/>
            <person name="Morris P."/>
            <person name="Nusbaum C."/>
            <person name="Oome S."/>
            <person name="Phillips A.J."/>
            <person name="van Rooyen D."/>
            <person name="Rzeszutek E."/>
            <person name="Saraiva M."/>
            <person name="Secombes C.J."/>
            <person name="Seidl M.F."/>
            <person name="Snel B."/>
            <person name="Stassen J.H."/>
            <person name="Sykes S."/>
            <person name="Tripathy S."/>
            <person name="van den Berg H."/>
            <person name="Vega-Arreguin J.C."/>
            <person name="Wawra S."/>
            <person name="Young S.K."/>
            <person name="Zeng Q."/>
            <person name="Dieguez-Uribeondo J."/>
            <person name="Russ C."/>
            <person name="Tyler B.M."/>
            <person name="van West P."/>
        </authorList>
    </citation>
    <scope>NUCLEOTIDE SEQUENCE [LARGE SCALE GENOMIC DNA]</scope>
    <source>
        <strain evidence="3 4">CBS 223.65</strain>
    </source>
</reference>